<dbReference type="OrthoDB" id="4969398at2759"/>
<reference evidence="1" key="2">
    <citation type="journal article" date="2010" name="Nature">
        <title>Comparative genomics reveals mobile pathogenicity chromosomes in Fusarium.</title>
        <authorList>
            <person name="Ma L.J."/>
            <person name="van der Does H.C."/>
            <person name="Borkovich K.A."/>
            <person name="Coleman J.J."/>
            <person name="Daboussi M.J."/>
            <person name="Di Pietro A."/>
            <person name="Dufresne M."/>
            <person name="Freitag M."/>
            <person name="Grabherr M."/>
            <person name="Henrissat B."/>
            <person name="Houterman P.M."/>
            <person name="Kang S."/>
            <person name="Shim W.B."/>
            <person name="Woloshuk C."/>
            <person name="Xie X."/>
            <person name="Xu J.R."/>
            <person name="Antoniw J."/>
            <person name="Baker S.E."/>
            <person name="Bluhm B.H."/>
            <person name="Breakspear A."/>
            <person name="Brown D.W."/>
            <person name="Butchko R.A."/>
            <person name="Chapman S."/>
            <person name="Coulson R."/>
            <person name="Coutinho P.M."/>
            <person name="Danchin E.G."/>
            <person name="Diener A."/>
            <person name="Gale L.R."/>
            <person name="Gardiner D.M."/>
            <person name="Goff S."/>
            <person name="Hammond-Kosack K.E."/>
            <person name="Hilburn K."/>
            <person name="Hua-Van A."/>
            <person name="Jonkers W."/>
            <person name="Kazan K."/>
            <person name="Kodira C.D."/>
            <person name="Koehrsen M."/>
            <person name="Kumar L."/>
            <person name="Lee Y.H."/>
            <person name="Li L."/>
            <person name="Manners J.M."/>
            <person name="Miranda-Saavedra D."/>
            <person name="Mukherjee M."/>
            <person name="Park G."/>
            <person name="Park J."/>
            <person name="Park S.Y."/>
            <person name="Proctor R.H."/>
            <person name="Regev A."/>
            <person name="Ruiz-Roldan M.C."/>
            <person name="Sain D."/>
            <person name="Sakthikumar S."/>
            <person name="Sykes S."/>
            <person name="Schwartz D.C."/>
            <person name="Turgeon B.G."/>
            <person name="Wapinski I."/>
            <person name="Yoder O."/>
            <person name="Young S."/>
            <person name="Zeng Q."/>
            <person name="Zhou S."/>
            <person name="Galagan J."/>
            <person name="Cuomo C.A."/>
            <person name="Kistler H.C."/>
            <person name="Rep M."/>
        </authorList>
    </citation>
    <scope>NUCLEOTIDE SEQUENCE [LARGE SCALE GENOMIC DNA]</scope>
    <source>
        <strain evidence="1">4287</strain>
    </source>
</reference>
<dbReference type="GeneID" id="28957473"/>
<evidence type="ECO:0008006" key="3">
    <source>
        <dbReference type="Google" id="ProtNLM"/>
    </source>
</evidence>
<proteinExistence type="predicted"/>
<dbReference type="RefSeq" id="XP_018257248.1">
    <property type="nucleotide sequence ID" value="XM_018396654.1"/>
</dbReference>
<organism evidence="1 2">
    <name type="scientific">Fusarium oxysporum f. sp. lycopersici (strain 4287 / CBS 123668 / FGSC 9935 / NRRL 34936)</name>
    <name type="common">Fusarium vascular wilt of tomato</name>
    <dbReference type="NCBI Taxonomy" id="426428"/>
    <lineage>
        <taxon>Eukaryota</taxon>
        <taxon>Fungi</taxon>
        <taxon>Dikarya</taxon>
        <taxon>Ascomycota</taxon>
        <taxon>Pezizomycotina</taxon>
        <taxon>Sordariomycetes</taxon>
        <taxon>Hypocreomycetidae</taxon>
        <taxon>Hypocreales</taxon>
        <taxon>Nectriaceae</taxon>
        <taxon>Fusarium</taxon>
        <taxon>Fusarium oxysporum species complex</taxon>
    </lineage>
</organism>
<dbReference type="KEGG" id="fox:FOXG_16626"/>
<reference evidence="1" key="1">
    <citation type="submission" date="2007-04" db="EMBL/GenBank/DDBJ databases">
        <authorList>
            <consortium name="The Broad Institute Genome Sequencing Platform"/>
            <person name="Birren B."/>
            <person name="Lander E."/>
            <person name="Galagan J."/>
            <person name="Nusbaum C."/>
            <person name="Devon K."/>
            <person name="Ma L.-J."/>
            <person name="Jaffe D."/>
            <person name="Butler J."/>
            <person name="Alvarez P."/>
            <person name="Gnerre S."/>
            <person name="Grabherr M."/>
            <person name="Kleber M."/>
            <person name="Mauceli E."/>
            <person name="Brockman W."/>
            <person name="MacCallum I.A."/>
            <person name="Young S."/>
            <person name="LaButti K."/>
            <person name="DeCaprio D."/>
            <person name="Crawford M."/>
            <person name="Koehrsen M."/>
            <person name="Engels R."/>
            <person name="Montgomery P."/>
            <person name="Pearson M."/>
            <person name="Howarth C."/>
            <person name="Larson L."/>
            <person name="White J."/>
            <person name="O'Leary S."/>
            <person name="Kodira C."/>
            <person name="Zeng Q."/>
            <person name="Yandava C."/>
            <person name="Alvarado L."/>
            <person name="Kistler C."/>
            <person name="Shim W.-B."/>
            <person name="Kang S."/>
            <person name="Woloshuk C."/>
        </authorList>
    </citation>
    <scope>NUCLEOTIDE SEQUENCE</scope>
    <source>
        <strain evidence="1">4287</strain>
    </source>
</reference>
<evidence type="ECO:0000313" key="2">
    <source>
        <dbReference type="Proteomes" id="UP000009097"/>
    </source>
</evidence>
<accession>A0A0J9WVA7</accession>
<sequence length="167" mass="19760">MSKKVLEPYLSLMATPEEECMLTPLQRVNFRSQTKVAEDYDDLIFIGAYDIQIESHIQNKKTSDVSFRIKFKFSPTDTWSRGWAEEIDLQKYYQDIVLNYWRSIGGRCEATKFQMYKILRIIAEEKNKYRVQWVGYNAEEDTNLEPKKKVWSIAPKAVLAWKTRAVE</sequence>
<name>A0A0J9WVA7_FUSO4</name>
<dbReference type="Proteomes" id="UP000009097">
    <property type="component" value="Unassembled WGS sequence"/>
</dbReference>
<protein>
    <recommendedName>
        <fullName evidence="3">Chromo domain-containing protein</fullName>
    </recommendedName>
</protein>
<gene>
    <name evidence="1" type="ORF">FOXG_16626</name>
</gene>
<dbReference type="AlphaFoldDB" id="A0A0J9WVA7"/>
<dbReference type="RefSeq" id="XP_018257247.1">
    <property type="nucleotide sequence ID" value="XM_018396653.1"/>
</dbReference>
<dbReference type="EMBL" id="DS231730">
    <property type="protein sequence ID" value="KNB19202.1"/>
    <property type="molecule type" value="Genomic_DNA"/>
</dbReference>
<dbReference type="EMBL" id="DS231730">
    <property type="protein sequence ID" value="KNB19203.1"/>
    <property type="molecule type" value="Genomic_DNA"/>
</dbReference>
<evidence type="ECO:0000313" key="1">
    <source>
        <dbReference type="EMBL" id="KNB19202.1"/>
    </source>
</evidence>
<dbReference type="VEuPathDB" id="FungiDB:FOXG_16626"/>